<dbReference type="Proteomes" id="UP000194360">
    <property type="component" value="Unassembled WGS sequence"/>
</dbReference>
<name>A0A1Y2MHD1_PSEAH</name>
<gene>
    <name evidence="1" type="ORF">BG845_06912</name>
</gene>
<proteinExistence type="predicted"/>
<protein>
    <submittedName>
        <fullName evidence="1">Uncharacterized protein</fullName>
    </submittedName>
</protein>
<organism evidence="1 2">
    <name type="scientific">Pseudonocardia autotrophica</name>
    <name type="common">Amycolata autotrophica</name>
    <name type="synonym">Nocardia autotrophica</name>
    <dbReference type="NCBI Taxonomy" id="2074"/>
    <lineage>
        <taxon>Bacteria</taxon>
        <taxon>Bacillati</taxon>
        <taxon>Actinomycetota</taxon>
        <taxon>Actinomycetes</taxon>
        <taxon>Pseudonocardiales</taxon>
        <taxon>Pseudonocardiaceae</taxon>
        <taxon>Pseudonocardia</taxon>
    </lineage>
</organism>
<evidence type="ECO:0000313" key="2">
    <source>
        <dbReference type="Proteomes" id="UP000194360"/>
    </source>
</evidence>
<accession>A0A1Y2MHD1</accession>
<comment type="caution">
    <text evidence="1">The sequence shown here is derived from an EMBL/GenBank/DDBJ whole genome shotgun (WGS) entry which is preliminary data.</text>
</comment>
<reference evidence="1 2" key="1">
    <citation type="submission" date="2016-09" db="EMBL/GenBank/DDBJ databases">
        <title>Pseudonocardia autotrophica DSM535, a candidate organism with high potential of specific P450 cytochromes.</title>
        <authorList>
            <person name="Grumaz C."/>
            <person name="Vainshtein Y."/>
            <person name="Kirstahler P."/>
            <person name="Sohn K."/>
        </authorList>
    </citation>
    <scope>NUCLEOTIDE SEQUENCE [LARGE SCALE GENOMIC DNA]</scope>
    <source>
        <strain evidence="1 2">DSM 535</strain>
    </source>
</reference>
<dbReference type="EMBL" id="MIGB01000107">
    <property type="protein sequence ID" value="OSY34379.1"/>
    <property type="molecule type" value="Genomic_DNA"/>
</dbReference>
<sequence>MCPDPPISCGTRGHGVVPAIKLAKALIDKFPQDRRLSGYHVEALAIDAFKRYDGPLNRASMLHHVLRHAAEAVLRPTGDITGQTVHIDDHLGAPGSAARRAIAASLNAIATTLSSARTEQEYRRAFEGE</sequence>
<dbReference type="RefSeq" id="WP_085916913.1">
    <property type="nucleotide sequence ID" value="NZ_AP018920.1"/>
</dbReference>
<dbReference type="STRING" id="2074.BG845_06912"/>
<keyword evidence="2" id="KW-1185">Reference proteome</keyword>
<evidence type="ECO:0000313" key="1">
    <source>
        <dbReference type="EMBL" id="OSY34379.1"/>
    </source>
</evidence>
<dbReference type="AlphaFoldDB" id="A0A1Y2MHD1"/>